<evidence type="ECO:0000313" key="2">
    <source>
        <dbReference type="Proteomes" id="UP001243420"/>
    </source>
</evidence>
<dbReference type="InterPro" id="IPR029044">
    <property type="entry name" value="Nucleotide-diphossugar_trans"/>
</dbReference>
<name>A0ABY8LCZ6_9RHOB</name>
<dbReference type="Proteomes" id="UP001243420">
    <property type="component" value="Chromosome"/>
</dbReference>
<evidence type="ECO:0000313" key="1">
    <source>
        <dbReference type="EMBL" id="WGH79192.1"/>
    </source>
</evidence>
<gene>
    <name evidence="1" type="ORF">P8627_02705</name>
</gene>
<dbReference type="Gene3D" id="3.90.550.20">
    <property type="match status" value="1"/>
</dbReference>
<organism evidence="1 2">
    <name type="scientific">Jannaschia ovalis</name>
    <dbReference type="NCBI Taxonomy" id="3038773"/>
    <lineage>
        <taxon>Bacteria</taxon>
        <taxon>Pseudomonadati</taxon>
        <taxon>Pseudomonadota</taxon>
        <taxon>Alphaproteobacteria</taxon>
        <taxon>Rhodobacterales</taxon>
        <taxon>Roseobacteraceae</taxon>
        <taxon>Jannaschia</taxon>
    </lineage>
</organism>
<dbReference type="RefSeq" id="WP_279965976.1">
    <property type="nucleotide sequence ID" value="NZ_CP122537.1"/>
</dbReference>
<proteinExistence type="predicted"/>
<protein>
    <recommendedName>
        <fullName evidence="3">Alpha 1,4-glycosyltransferase conserved region</fullName>
    </recommendedName>
</protein>
<keyword evidence="2" id="KW-1185">Reference proteome</keyword>
<dbReference type="EMBL" id="CP122537">
    <property type="protein sequence ID" value="WGH79192.1"/>
    <property type="molecule type" value="Genomic_DNA"/>
</dbReference>
<sequence length="271" mass="30720">MAELPTIASFWTGDPLSMIERLCLKSFLDAGHRMVLYSYGAVEGVPDGVEMADANDILAEPETITTHTRTQSPAPFADRFRYHLLAKRPGVIWADTDAYCLRPFENPTGYFFAFADEKSRIVANGVLALPPESATLRELIAWTENEYAVLPWLPATALDQACRAARDGEPVHVSEFPWGAWGPSAITWVLRHTGELEHAMPHDTLYPVSYPDRRKIFKRARHVMRSCTDRTMSIHFYGRRIRDRLLKEYDGIPPQATVLHRLAEKHEIATT</sequence>
<evidence type="ECO:0008006" key="3">
    <source>
        <dbReference type="Google" id="ProtNLM"/>
    </source>
</evidence>
<accession>A0ABY8LCZ6</accession>
<reference evidence="1 2" key="1">
    <citation type="submission" date="2023-04" db="EMBL/GenBank/DDBJ databases">
        <title>Jannaschia ovalis sp. nov., a marine bacterium isolated from sea tidal flat.</title>
        <authorList>
            <person name="Kwon D.Y."/>
            <person name="Kim J.-J."/>
        </authorList>
    </citation>
    <scope>NUCLEOTIDE SEQUENCE [LARGE SCALE GENOMIC DNA]</scope>
    <source>
        <strain evidence="1 2">GRR-S6-38</strain>
    </source>
</reference>
<dbReference type="SUPFAM" id="SSF53448">
    <property type="entry name" value="Nucleotide-diphospho-sugar transferases"/>
    <property type="match status" value="1"/>
</dbReference>